<accession>A0AAN9J6W6</accession>
<keyword evidence="3" id="KW-1185">Reference proteome</keyword>
<reference evidence="2 3" key="1">
    <citation type="submission" date="2024-01" db="EMBL/GenBank/DDBJ databases">
        <title>The genomes of 5 underutilized Papilionoideae crops provide insights into root nodulation and disease resistanc.</title>
        <authorList>
            <person name="Yuan L."/>
        </authorList>
    </citation>
    <scope>NUCLEOTIDE SEQUENCE [LARGE SCALE GENOMIC DNA]</scope>
    <source>
        <strain evidence="2">ZHUSHIDOU_FW_LH</strain>
        <tissue evidence="2">Leaf</tissue>
    </source>
</reference>
<organism evidence="2 3">
    <name type="scientific">Crotalaria pallida</name>
    <name type="common">Smooth rattlebox</name>
    <name type="synonym">Crotalaria striata</name>
    <dbReference type="NCBI Taxonomy" id="3830"/>
    <lineage>
        <taxon>Eukaryota</taxon>
        <taxon>Viridiplantae</taxon>
        <taxon>Streptophyta</taxon>
        <taxon>Embryophyta</taxon>
        <taxon>Tracheophyta</taxon>
        <taxon>Spermatophyta</taxon>
        <taxon>Magnoliopsida</taxon>
        <taxon>eudicotyledons</taxon>
        <taxon>Gunneridae</taxon>
        <taxon>Pentapetalae</taxon>
        <taxon>rosids</taxon>
        <taxon>fabids</taxon>
        <taxon>Fabales</taxon>
        <taxon>Fabaceae</taxon>
        <taxon>Papilionoideae</taxon>
        <taxon>50 kb inversion clade</taxon>
        <taxon>genistoids sensu lato</taxon>
        <taxon>core genistoids</taxon>
        <taxon>Crotalarieae</taxon>
        <taxon>Crotalaria</taxon>
    </lineage>
</organism>
<evidence type="ECO:0000256" key="1">
    <source>
        <dbReference type="SAM" id="Phobius"/>
    </source>
</evidence>
<gene>
    <name evidence="2" type="ORF">RIF29_08234</name>
</gene>
<keyword evidence="1" id="KW-0812">Transmembrane</keyword>
<feature type="transmembrane region" description="Helical" evidence="1">
    <location>
        <begin position="43"/>
        <end position="60"/>
    </location>
</feature>
<sequence length="89" mass="10589">MCIGASVTTIFLHFWIYQLIGCIVILVRYLSQSLTFYQDGFRTGWSWPFLPIYIISHLLCRKVSRLKWFWIRRTRSSIQEAWGNVARGD</sequence>
<keyword evidence="1" id="KW-0472">Membrane</keyword>
<proteinExistence type="predicted"/>
<comment type="caution">
    <text evidence="2">The sequence shown here is derived from an EMBL/GenBank/DDBJ whole genome shotgun (WGS) entry which is preliminary data.</text>
</comment>
<evidence type="ECO:0000313" key="2">
    <source>
        <dbReference type="EMBL" id="KAK7292453.1"/>
    </source>
</evidence>
<name>A0AAN9J6W6_CROPI</name>
<protein>
    <submittedName>
        <fullName evidence="2">Uncharacterized protein</fullName>
    </submittedName>
</protein>
<dbReference type="AlphaFoldDB" id="A0AAN9J6W6"/>
<dbReference type="EMBL" id="JAYWIO010000001">
    <property type="protein sequence ID" value="KAK7292453.1"/>
    <property type="molecule type" value="Genomic_DNA"/>
</dbReference>
<feature type="transmembrane region" description="Helical" evidence="1">
    <location>
        <begin position="12"/>
        <end position="31"/>
    </location>
</feature>
<keyword evidence="1" id="KW-1133">Transmembrane helix</keyword>
<dbReference type="Proteomes" id="UP001372338">
    <property type="component" value="Unassembled WGS sequence"/>
</dbReference>
<evidence type="ECO:0000313" key="3">
    <source>
        <dbReference type="Proteomes" id="UP001372338"/>
    </source>
</evidence>